<dbReference type="EMBL" id="MFNE01000030">
    <property type="protein sequence ID" value="OGG94932.1"/>
    <property type="molecule type" value="Genomic_DNA"/>
</dbReference>
<dbReference type="AlphaFoldDB" id="A0A1F6G9Z5"/>
<dbReference type="InterPro" id="IPR029024">
    <property type="entry name" value="TerB-like"/>
</dbReference>
<dbReference type="CDD" id="cd07177">
    <property type="entry name" value="terB_like"/>
    <property type="match status" value="1"/>
</dbReference>
<name>A0A1F6G9Z5_9PROT</name>
<organism evidence="2 3">
    <name type="scientific">Candidatus Lambdaproteobacteria bacterium RIFOXYD2_FULL_50_16</name>
    <dbReference type="NCBI Taxonomy" id="1817772"/>
    <lineage>
        <taxon>Bacteria</taxon>
        <taxon>Pseudomonadati</taxon>
        <taxon>Pseudomonadota</taxon>
        <taxon>Candidatus Lambdaproteobacteria</taxon>
    </lineage>
</organism>
<reference evidence="2 3" key="1">
    <citation type="journal article" date="2016" name="Nat. Commun.">
        <title>Thousands of microbial genomes shed light on interconnected biogeochemical processes in an aquifer system.</title>
        <authorList>
            <person name="Anantharaman K."/>
            <person name="Brown C.T."/>
            <person name="Hug L.A."/>
            <person name="Sharon I."/>
            <person name="Castelle C.J."/>
            <person name="Probst A.J."/>
            <person name="Thomas B.C."/>
            <person name="Singh A."/>
            <person name="Wilkins M.J."/>
            <person name="Karaoz U."/>
            <person name="Brodie E.L."/>
            <person name="Williams K.H."/>
            <person name="Hubbard S.S."/>
            <person name="Banfield J.F."/>
        </authorList>
    </citation>
    <scope>NUCLEOTIDE SEQUENCE [LARGE SCALE GENOMIC DNA]</scope>
</reference>
<accession>A0A1F6G9Z5</accession>
<evidence type="ECO:0000313" key="3">
    <source>
        <dbReference type="Proteomes" id="UP000178449"/>
    </source>
</evidence>
<dbReference type="Pfam" id="PF05099">
    <property type="entry name" value="TerB"/>
    <property type="match status" value="1"/>
</dbReference>
<evidence type="ECO:0000259" key="1">
    <source>
        <dbReference type="Pfam" id="PF05099"/>
    </source>
</evidence>
<gene>
    <name evidence="2" type="ORF">A2527_06225</name>
</gene>
<proteinExistence type="predicted"/>
<protein>
    <recommendedName>
        <fullName evidence="1">Co-chaperone DjlA N-terminal domain-containing protein</fullName>
    </recommendedName>
</protein>
<feature type="domain" description="Co-chaperone DjlA N-terminal" evidence="1">
    <location>
        <begin position="15"/>
        <end position="121"/>
    </location>
</feature>
<dbReference type="SUPFAM" id="SSF158682">
    <property type="entry name" value="TerB-like"/>
    <property type="match status" value="1"/>
</dbReference>
<dbReference type="STRING" id="1817772.A2527_06225"/>
<dbReference type="Gene3D" id="1.10.3680.10">
    <property type="entry name" value="TerB-like"/>
    <property type="match status" value="1"/>
</dbReference>
<dbReference type="InterPro" id="IPR007791">
    <property type="entry name" value="DjlA_N"/>
</dbReference>
<dbReference type="Proteomes" id="UP000178449">
    <property type="component" value="Unassembled WGS sequence"/>
</dbReference>
<comment type="caution">
    <text evidence="2">The sequence shown here is derived from an EMBL/GenBank/DDBJ whole genome shotgun (WGS) entry which is preliminary data.</text>
</comment>
<evidence type="ECO:0000313" key="2">
    <source>
        <dbReference type="EMBL" id="OGG94932.1"/>
    </source>
</evidence>
<sequence>MQLLRLLDKNLEIRVAYLSMVARMASADGTLDDEELAFLRHKLEVFAIPEAEQTQILTPAKLDPTELQAVFRELVKENLHYSFLLDLIIMAVADGHIQNREREMLQKVKQYIGIPSSDYHNLINFAQASAGRDDIEKIDPAHLNVLESFYRWAKEFLVPLYDQTGFALNPKVDQDLKELFEELTAEDQDEDSDLL</sequence>